<dbReference type="PaxDb" id="39947-A0A0P0XK53"/>
<feature type="transmembrane region" description="Helical" evidence="1">
    <location>
        <begin position="27"/>
        <end position="50"/>
    </location>
</feature>
<dbReference type="STRING" id="39947.A0A0P0XK53"/>
<gene>
    <name evidence="2" type="ordered locus">Os09g0257233</name>
    <name evidence="2" type="ORF">OSNPB_090257233</name>
</gene>
<protein>
    <submittedName>
        <fullName evidence="2">Os09g0257233 protein</fullName>
    </submittedName>
</protein>
<dbReference type="AlphaFoldDB" id="A0A0P0XK53"/>
<evidence type="ECO:0000313" key="3">
    <source>
        <dbReference type="Proteomes" id="UP000059680"/>
    </source>
</evidence>
<organism evidence="2 3">
    <name type="scientific">Oryza sativa subsp. japonica</name>
    <name type="common">Rice</name>
    <dbReference type="NCBI Taxonomy" id="39947"/>
    <lineage>
        <taxon>Eukaryota</taxon>
        <taxon>Viridiplantae</taxon>
        <taxon>Streptophyta</taxon>
        <taxon>Embryophyta</taxon>
        <taxon>Tracheophyta</taxon>
        <taxon>Spermatophyta</taxon>
        <taxon>Magnoliopsida</taxon>
        <taxon>Liliopsida</taxon>
        <taxon>Poales</taxon>
        <taxon>Poaceae</taxon>
        <taxon>BOP clade</taxon>
        <taxon>Oryzoideae</taxon>
        <taxon>Oryzeae</taxon>
        <taxon>Oryzinae</taxon>
        <taxon>Oryza</taxon>
        <taxon>Oryza sativa</taxon>
    </lineage>
</organism>
<reference evidence="2 3" key="2">
    <citation type="journal article" date="2013" name="Plant Cell Physiol.">
        <title>Rice Annotation Project Database (RAP-DB): an integrative and interactive database for rice genomics.</title>
        <authorList>
            <person name="Sakai H."/>
            <person name="Lee S.S."/>
            <person name="Tanaka T."/>
            <person name="Numa H."/>
            <person name="Kim J."/>
            <person name="Kawahara Y."/>
            <person name="Wakimoto H."/>
            <person name="Yang C.C."/>
            <person name="Iwamoto M."/>
            <person name="Abe T."/>
            <person name="Yamada Y."/>
            <person name="Muto A."/>
            <person name="Inokuchi H."/>
            <person name="Ikemura T."/>
            <person name="Matsumoto T."/>
            <person name="Sasaki T."/>
            <person name="Itoh T."/>
        </authorList>
    </citation>
    <scope>NUCLEOTIDE SEQUENCE [LARGE SCALE GENOMIC DNA]</scope>
    <source>
        <strain evidence="3">cv. Nipponbare</strain>
    </source>
</reference>
<keyword evidence="1" id="KW-0812">Transmembrane</keyword>
<dbReference type="EMBL" id="AP014965">
    <property type="protein sequence ID" value="BAT07086.1"/>
    <property type="molecule type" value="Genomic_DNA"/>
</dbReference>
<proteinExistence type="predicted"/>
<feature type="transmembrane region" description="Helical" evidence="1">
    <location>
        <begin position="83"/>
        <end position="104"/>
    </location>
</feature>
<evidence type="ECO:0000313" key="2">
    <source>
        <dbReference type="EMBL" id="BAT07086.1"/>
    </source>
</evidence>
<dbReference type="InParanoid" id="A0A0P0XK53"/>
<sequence>MHHAEEEELPKYEPDALQVEAAAQAKMMGPLVVTGFLVAYVPTGGIRIHMMRSLLYSRRIVLPGKPDKGGGRRRDVSRRGRPPAAATGAVVAAYFFLCSLKILIEMSHAKIIYFHRPLRIRGPFPA</sequence>
<dbReference type="Proteomes" id="UP000059680">
    <property type="component" value="Chromosome 9"/>
</dbReference>
<evidence type="ECO:0000256" key="1">
    <source>
        <dbReference type="SAM" id="Phobius"/>
    </source>
</evidence>
<reference evidence="2 3" key="3">
    <citation type="journal article" date="2013" name="Rice">
        <title>Improvement of the Oryza sativa Nipponbare reference genome using next generation sequence and optical map data.</title>
        <authorList>
            <person name="Kawahara Y."/>
            <person name="de la Bastide M."/>
            <person name="Hamilton J.P."/>
            <person name="Kanamori H."/>
            <person name="McCombie W.R."/>
            <person name="Ouyang S."/>
            <person name="Schwartz D.C."/>
            <person name="Tanaka T."/>
            <person name="Wu J."/>
            <person name="Zhou S."/>
            <person name="Childs K.L."/>
            <person name="Davidson R.M."/>
            <person name="Lin H."/>
            <person name="Quesada-Ocampo L."/>
            <person name="Vaillancourt B."/>
            <person name="Sakai H."/>
            <person name="Lee S.S."/>
            <person name="Kim J."/>
            <person name="Numa H."/>
            <person name="Itoh T."/>
            <person name="Buell C.R."/>
            <person name="Matsumoto T."/>
        </authorList>
    </citation>
    <scope>NUCLEOTIDE SEQUENCE [LARGE SCALE GENOMIC DNA]</scope>
    <source>
        <strain evidence="3">cv. Nipponbare</strain>
    </source>
</reference>
<accession>A0A0P0XK53</accession>
<keyword evidence="3" id="KW-1185">Reference proteome</keyword>
<keyword evidence="1" id="KW-1133">Transmembrane helix</keyword>
<name>A0A0P0XK53_ORYSJ</name>
<keyword evidence="1" id="KW-0472">Membrane</keyword>
<reference evidence="3" key="1">
    <citation type="journal article" date="2005" name="Nature">
        <title>The map-based sequence of the rice genome.</title>
        <authorList>
            <consortium name="International rice genome sequencing project (IRGSP)"/>
            <person name="Matsumoto T."/>
            <person name="Wu J."/>
            <person name="Kanamori H."/>
            <person name="Katayose Y."/>
            <person name="Fujisawa M."/>
            <person name="Namiki N."/>
            <person name="Mizuno H."/>
            <person name="Yamamoto K."/>
            <person name="Antonio B.A."/>
            <person name="Baba T."/>
            <person name="Sakata K."/>
            <person name="Nagamura Y."/>
            <person name="Aoki H."/>
            <person name="Arikawa K."/>
            <person name="Arita K."/>
            <person name="Bito T."/>
            <person name="Chiden Y."/>
            <person name="Fujitsuka N."/>
            <person name="Fukunaka R."/>
            <person name="Hamada M."/>
            <person name="Harada C."/>
            <person name="Hayashi A."/>
            <person name="Hijishita S."/>
            <person name="Honda M."/>
            <person name="Hosokawa S."/>
            <person name="Ichikawa Y."/>
            <person name="Idonuma A."/>
            <person name="Iijima M."/>
            <person name="Ikeda M."/>
            <person name="Ikeno M."/>
            <person name="Ito K."/>
            <person name="Ito S."/>
            <person name="Ito T."/>
            <person name="Ito Y."/>
            <person name="Ito Y."/>
            <person name="Iwabuchi A."/>
            <person name="Kamiya K."/>
            <person name="Karasawa W."/>
            <person name="Kurita K."/>
            <person name="Katagiri S."/>
            <person name="Kikuta A."/>
            <person name="Kobayashi H."/>
            <person name="Kobayashi N."/>
            <person name="Machita K."/>
            <person name="Maehara T."/>
            <person name="Masukawa M."/>
            <person name="Mizubayashi T."/>
            <person name="Mukai Y."/>
            <person name="Nagasaki H."/>
            <person name="Nagata Y."/>
            <person name="Naito S."/>
            <person name="Nakashima M."/>
            <person name="Nakama Y."/>
            <person name="Nakamichi Y."/>
            <person name="Nakamura M."/>
            <person name="Meguro A."/>
            <person name="Negishi M."/>
            <person name="Ohta I."/>
            <person name="Ohta T."/>
            <person name="Okamoto M."/>
            <person name="Ono N."/>
            <person name="Saji S."/>
            <person name="Sakaguchi M."/>
            <person name="Sakai K."/>
            <person name="Shibata M."/>
            <person name="Shimokawa T."/>
            <person name="Song J."/>
            <person name="Takazaki Y."/>
            <person name="Terasawa K."/>
            <person name="Tsugane M."/>
            <person name="Tsuji K."/>
            <person name="Ueda S."/>
            <person name="Waki K."/>
            <person name="Yamagata H."/>
            <person name="Yamamoto M."/>
            <person name="Yamamoto S."/>
            <person name="Yamane H."/>
            <person name="Yoshiki S."/>
            <person name="Yoshihara R."/>
            <person name="Yukawa K."/>
            <person name="Zhong H."/>
            <person name="Yano M."/>
            <person name="Yuan Q."/>
            <person name="Ouyang S."/>
            <person name="Liu J."/>
            <person name="Jones K.M."/>
            <person name="Gansberger K."/>
            <person name="Moffat K."/>
            <person name="Hill J."/>
            <person name="Bera J."/>
            <person name="Fadrosh D."/>
            <person name="Jin S."/>
            <person name="Johri S."/>
            <person name="Kim M."/>
            <person name="Overton L."/>
            <person name="Reardon M."/>
            <person name="Tsitrin T."/>
            <person name="Vuong H."/>
            <person name="Weaver B."/>
            <person name="Ciecko A."/>
            <person name="Tallon L."/>
            <person name="Jackson J."/>
            <person name="Pai G."/>
            <person name="Aken S.V."/>
            <person name="Utterback T."/>
            <person name="Reidmuller S."/>
            <person name="Feldblyum T."/>
            <person name="Hsiao J."/>
            <person name="Zismann V."/>
            <person name="Iobst S."/>
            <person name="de Vazeille A.R."/>
            <person name="Buell C.R."/>
            <person name="Ying K."/>
            <person name="Li Y."/>
            <person name="Lu T."/>
            <person name="Huang Y."/>
            <person name="Zhao Q."/>
            <person name="Feng Q."/>
            <person name="Zhang L."/>
            <person name="Zhu J."/>
            <person name="Weng Q."/>
            <person name="Mu J."/>
            <person name="Lu Y."/>
            <person name="Fan D."/>
            <person name="Liu Y."/>
            <person name="Guan J."/>
            <person name="Zhang Y."/>
            <person name="Yu S."/>
            <person name="Liu X."/>
            <person name="Zhang Y."/>
            <person name="Hong G."/>
            <person name="Han B."/>
            <person name="Choisne N."/>
            <person name="Demange N."/>
            <person name="Orjeda G."/>
            <person name="Samain S."/>
            <person name="Cattolico L."/>
            <person name="Pelletier E."/>
            <person name="Couloux A."/>
            <person name="Segurens B."/>
            <person name="Wincker P."/>
            <person name="D'Hont A."/>
            <person name="Scarpelli C."/>
            <person name="Weissenbach J."/>
            <person name="Salanoubat M."/>
            <person name="Quetier F."/>
            <person name="Yu Y."/>
            <person name="Kim H.R."/>
            <person name="Rambo T."/>
            <person name="Currie J."/>
            <person name="Collura K."/>
            <person name="Luo M."/>
            <person name="Yang T."/>
            <person name="Ammiraju J.S.S."/>
            <person name="Engler F."/>
            <person name="Soderlund C."/>
            <person name="Wing R.A."/>
            <person name="Palmer L.E."/>
            <person name="de la Bastide M."/>
            <person name="Spiegel L."/>
            <person name="Nascimento L."/>
            <person name="Zutavern T."/>
            <person name="O'Shaughnessy A."/>
            <person name="Dike S."/>
            <person name="Dedhia N."/>
            <person name="Preston R."/>
            <person name="Balija V."/>
            <person name="McCombie W.R."/>
            <person name="Chow T."/>
            <person name="Chen H."/>
            <person name="Chung M."/>
            <person name="Chen C."/>
            <person name="Shaw J."/>
            <person name="Wu H."/>
            <person name="Hsiao K."/>
            <person name="Chao Y."/>
            <person name="Chu M."/>
            <person name="Cheng C."/>
            <person name="Hour A."/>
            <person name="Lee P."/>
            <person name="Lin S."/>
            <person name="Lin Y."/>
            <person name="Liou J."/>
            <person name="Liu S."/>
            <person name="Hsing Y."/>
            <person name="Raghuvanshi S."/>
            <person name="Mohanty A."/>
            <person name="Bharti A.K."/>
            <person name="Gaur A."/>
            <person name="Gupta V."/>
            <person name="Kumar D."/>
            <person name="Ravi V."/>
            <person name="Vij S."/>
            <person name="Kapur A."/>
            <person name="Khurana P."/>
            <person name="Khurana P."/>
            <person name="Khurana J.P."/>
            <person name="Tyagi A.K."/>
            <person name="Gaikwad K."/>
            <person name="Singh A."/>
            <person name="Dalal V."/>
            <person name="Srivastava S."/>
            <person name="Dixit A."/>
            <person name="Pal A.K."/>
            <person name="Ghazi I.A."/>
            <person name="Yadav M."/>
            <person name="Pandit A."/>
            <person name="Bhargava A."/>
            <person name="Sureshbabu K."/>
            <person name="Batra K."/>
            <person name="Sharma T.R."/>
            <person name="Mohapatra T."/>
            <person name="Singh N.K."/>
            <person name="Messing J."/>
            <person name="Nelson A.B."/>
            <person name="Fuks G."/>
            <person name="Kavchok S."/>
            <person name="Keizer G."/>
            <person name="Linton E."/>
            <person name="Llaca V."/>
            <person name="Song R."/>
            <person name="Tanyolac B."/>
            <person name="Young S."/>
            <person name="Ho-Il K."/>
            <person name="Hahn J.H."/>
            <person name="Sangsakoo G."/>
            <person name="Vanavichit A."/>
            <person name="de Mattos Luiz.A.T."/>
            <person name="Zimmer P.D."/>
            <person name="Malone G."/>
            <person name="Dellagostin O."/>
            <person name="de Oliveira A.C."/>
            <person name="Bevan M."/>
            <person name="Bancroft I."/>
            <person name="Minx P."/>
            <person name="Cordum H."/>
            <person name="Wilson R."/>
            <person name="Cheng Z."/>
            <person name="Jin W."/>
            <person name="Jiang J."/>
            <person name="Leong S.A."/>
            <person name="Iwama H."/>
            <person name="Gojobori T."/>
            <person name="Itoh T."/>
            <person name="Niimura Y."/>
            <person name="Fujii Y."/>
            <person name="Habara T."/>
            <person name="Sakai H."/>
            <person name="Sato Y."/>
            <person name="Wilson G."/>
            <person name="Kumar K."/>
            <person name="McCouch S."/>
            <person name="Juretic N."/>
            <person name="Hoen D."/>
            <person name="Wright S."/>
            <person name="Bruskiewich R."/>
            <person name="Bureau T."/>
            <person name="Miyao A."/>
            <person name="Hirochika H."/>
            <person name="Nishikawa T."/>
            <person name="Kadowaki K."/>
            <person name="Sugiura M."/>
            <person name="Burr B."/>
            <person name="Sasaki T."/>
        </authorList>
    </citation>
    <scope>NUCLEOTIDE SEQUENCE [LARGE SCALE GENOMIC DNA]</scope>
    <source>
        <strain evidence="3">cv. Nipponbare</strain>
    </source>
</reference>